<dbReference type="InterPro" id="IPR034660">
    <property type="entry name" value="DinB/YfiT-like"/>
</dbReference>
<keyword evidence="2" id="KW-1185">Reference proteome</keyword>
<dbReference type="KEGG" id="aue:C5O00_02485"/>
<protein>
    <recommendedName>
        <fullName evidence="3">DUF1569 domain-containing protein</fullName>
    </recommendedName>
</protein>
<dbReference type="OrthoDB" id="2599194at2"/>
<evidence type="ECO:0000313" key="1">
    <source>
        <dbReference type="EMBL" id="AVI50097.1"/>
    </source>
</evidence>
<gene>
    <name evidence="1" type="ORF">C5O00_02485</name>
</gene>
<evidence type="ECO:0000313" key="2">
    <source>
        <dbReference type="Proteomes" id="UP000238442"/>
    </source>
</evidence>
<proteinExistence type="predicted"/>
<dbReference type="InterPro" id="IPR011463">
    <property type="entry name" value="DUF1569"/>
</dbReference>
<dbReference type="Proteomes" id="UP000238442">
    <property type="component" value="Chromosome"/>
</dbReference>
<dbReference type="Gene3D" id="1.20.120.450">
    <property type="entry name" value="dinb family like domain"/>
    <property type="match status" value="1"/>
</dbReference>
<dbReference type="Pfam" id="PF07606">
    <property type="entry name" value="DUF1569"/>
    <property type="match status" value="1"/>
</dbReference>
<accession>A0A2S0HTU7</accession>
<dbReference type="AlphaFoldDB" id="A0A2S0HTU7"/>
<sequence length="147" mass="17790">MKSILDRDTFQEIQNRLSQLNENSERQWGKMTPAQMLRHCQGPLNIMLKHDDYNLKPNWFFNTFFKKAMYNDRLWRKNLPTVKVFKQTEERDFTQEKAKLDALLDEIGSQLDKQDWGDHPSFGKFTNEQWGKMQYKHLDHHLRQFGL</sequence>
<dbReference type="RefSeq" id="WP_105214650.1">
    <property type="nucleotide sequence ID" value="NZ_CP027062.1"/>
</dbReference>
<organism evidence="1 2">
    <name type="scientific">Pukyongia salina</name>
    <dbReference type="NCBI Taxonomy" id="2094025"/>
    <lineage>
        <taxon>Bacteria</taxon>
        <taxon>Pseudomonadati</taxon>
        <taxon>Bacteroidota</taxon>
        <taxon>Flavobacteriia</taxon>
        <taxon>Flavobacteriales</taxon>
        <taxon>Flavobacteriaceae</taxon>
        <taxon>Pukyongia</taxon>
    </lineage>
</organism>
<name>A0A2S0HTU7_9FLAO</name>
<dbReference type="EMBL" id="CP027062">
    <property type="protein sequence ID" value="AVI50097.1"/>
    <property type="molecule type" value="Genomic_DNA"/>
</dbReference>
<reference evidence="1 2" key="1">
    <citation type="submission" date="2018-02" db="EMBL/GenBank/DDBJ databases">
        <title>Genomic analysis of the strain RR4-38 isolated from a seawater recirculating aquaculture system.</title>
        <authorList>
            <person name="Kim Y.-S."/>
            <person name="Jang Y.H."/>
            <person name="Kim K.-H."/>
        </authorList>
    </citation>
    <scope>NUCLEOTIDE SEQUENCE [LARGE SCALE GENOMIC DNA]</scope>
    <source>
        <strain evidence="1 2">RR4-38</strain>
    </source>
</reference>
<evidence type="ECO:0008006" key="3">
    <source>
        <dbReference type="Google" id="ProtNLM"/>
    </source>
</evidence>